<name>A0A5C6V875_9FLAO</name>
<dbReference type="Gene3D" id="3.90.550.10">
    <property type="entry name" value="Spore Coat Polysaccharide Biosynthesis Protein SpsA, Chain A"/>
    <property type="match status" value="1"/>
</dbReference>
<dbReference type="InterPro" id="IPR029044">
    <property type="entry name" value="Nucleotide-diphossugar_trans"/>
</dbReference>
<reference evidence="2 3" key="1">
    <citation type="submission" date="2019-08" db="EMBL/GenBank/DDBJ databases">
        <title>Genome of Luteibaculum oceani JCM 18817.</title>
        <authorList>
            <person name="Bowman J.P."/>
        </authorList>
    </citation>
    <scope>NUCLEOTIDE SEQUENCE [LARGE SCALE GENOMIC DNA]</scope>
    <source>
        <strain evidence="2 3">JCM 18817</strain>
    </source>
</reference>
<dbReference type="Proteomes" id="UP000321168">
    <property type="component" value="Unassembled WGS sequence"/>
</dbReference>
<dbReference type="Pfam" id="PF00535">
    <property type="entry name" value="Glycos_transf_2"/>
    <property type="match status" value="1"/>
</dbReference>
<sequence length="288" mass="32902">MIYLLLPAYNEELSLPKLLPKIKTELQKHQLDYRMVVVNDGSTDSTAEILEDFANDPSNQLTVLTHPINRGLGETERDGFEYIASICDDEDVIIRVEGDDTHDPKYIVDIYNKILEGYDVVNTSRFQPGGDQKGLNTYRKTISKAANMFMKFMFNIKGVKDYSCGFRGYRAPVIKDSIRIFGNNFVQLRGLGFTATLEVIVKLNILGCRFAEVPFVLRYDMKESESKMVSSITTLGYFTMAILYHWPFGGWKRQYKGLNKLYRSDREKACEEFNLGALKTKTASKISI</sequence>
<comment type="caution">
    <text evidence="2">The sequence shown here is derived from an EMBL/GenBank/DDBJ whole genome shotgun (WGS) entry which is preliminary data.</text>
</comment>
<dbReference type="InterPro" id="IPR001173">
    <property type="entry name" value="Glyco_trans_2-like"/>
</dbReference>
<organism evidence="2 3">
    <name type="scientific">Luteibaculum oceani</name>
    <dbReference type="NCBI Taxonomy" id="1294296"/>
    <lineage>
        <taxon>Bacteria</taxon>
        <taxon>Pseudomonadati</taxon>
        <taxon>Bacteroidota</taxon>
        <taxon>Flavobacteriia</taxon>
        <taxon>Flavobacteriales</taxon>
        <taxon>Luteibaculaceae</taxon>
        <taxon>Luteibaculum</taxon>
    </lineage>
</organism>
<feature type="domain" description="Glycosyltransferase 2-like" evidence="1">
    <location>
        <begin position="5"/>
        <end position="175"/>
    </location>
</feature>
<evidence type="ECO:0000313" key="3">
    <source>
        <dbReference type="Proteomes" id="UP000321168"/>
    </source>
</evidence>
<keyword evidence="3" id="KW-1185">Reference proteome</keyword>
<keyword evidence="2" id="KW-0808">Transferase</keyword>
<dbReference type="PANTHER" id="PTHR48090">
    <property type="entry name" value="UNDECAPRENYL-PHOSPHATE 4-DEOXY-4-FORMAMIDO-L-ARABINOSE TRANSFERASE-RELATED"/>
    <property type="match status" value="1"/>
</dbReference>
<dbReference type="CDD" id="cd04179">
    <property type="entry name" value="DPM_DPG-synthase_like"/>
    <property type="match status" value="1"/>
</dbReference>
<dbReference type="AlphaFoldDB" id="A0A5C6V875"/>
<dbReference type="PANTHER" id="PTHR48090:SF7">
    <property type="entry name" value="RFBJ PROTEIN"/>
    <property type="match status" value="1"/>
</dbReference>
<proteinExistence type="predicted"/>
<dbReference type="GO" id="GO:0016740">
    <property type="term" value="F:transferase activity"/>
    <property type="evidence" value="ECO:0007669"/>
    <property type="project" value="UniProtKB-KW"/>
</dbReference>
<evidence type="ECO:0000313" key="2">
    <source>
        <dbReference type="EMBL" id="TXC81533.1"/>
    </source>
</evidence>
<dbReference type="OrthoDB" id="9810303at2"/>
<gene>
    <name evidence="2" type="ORF">FRX97_05865</name>
</gene>
<accession>A0A5C6V875</accession>
<dbReference type="InterPro" id="IPR050256">
    <property type="entry name" value="Glycosyltransferase_2"/>
</dbReference>
<dbReference type="RefSeq" id="WP_147014262.1">
    <property type="nucleotide sequence ID" value="NZ_VORB01000004.1"/>
</dbReference>
<dbReference type="SUPFAM" id="SSF53448">
    <property type="entry name" value="Nucleotide-diphospho-sugar transferases"/>
    <property type="match status" value="1"/>
</dbReference>
<dbReference type="EMBL" id="VORB01000004">
    <property type="protein sequence ID" value="TXC81533.1"/>
    <property type="molecule type" value="Genomic_DNA"/>
</dbReference>
<evidence type="ECO:0000259" key="1">
    <source>
        <dbReference type="Pfam" id="PF00535"/>
    </source>
</evidence>
<protein>
    <submittedName>
        <fullName evidence="2">Glycosyltransferase family 2 protein</fullName>
    </submittedName>
</protein>